<keyword evidence="5" id="KW-1185">Reference proteome</keyword>
<keyword evidence="3" id="KW-0732">Signal</keyword>
<dbReference type="EMBL" id="VXIV02001497">
    <property type="protein sequence ID" value="KAF6032548.1"/>
    <property type="molecule type" value="Genomic_DNA"/>
</dbReference>
<feature type="coiled-coil region" evidence="1">
    <location>
        <begin position="26"/>
        <end position="91"/>
    </location>
</feature>
<name>A0A7J7K4L3_BUGNE</name>
<dbReference type="Proteomes" id="UP000593567">
    <property type="component" value="Unassembled WGS sequence"/>
</dbReference>
<proteinExistence type="predicted"/>
<evidence type="ECO:0000256" key="3">
    <source>
        <dbReference type="SAM" id="SignalP"/>
    </source>
</evidence>
<dbReference type="PANTHER" id="PTHR24024:SF18">
    <property type="entry name" value="SHORT-CHAIN COLLAGEN C4-LIKE"/>
    <property type="match status" value="1"/>
</dbReference>
<dbReference type="GO" id="GO:0005615">
    <property type="term" value="C:extracellular space"/>
    <property type="evidence" value="ECO:0007669"/>
    <property type="project" value="TreeGrafter"/>
</dbReference>
<dbReference type="InterPro" id="IPR051077">
    <property type="entry name" value="Ca-dependent_lectin"/>
</dbReference>
<keyword evidence="1" id="KW-0175">Coiled coil</keyword>
<feature type="compositionally biased region" description="Basic and acidic residues" evidence="2">
    <location>
        <begin position="143"/>
        <end position="165"/>
    </location>
</feature>
<evidence type="ECO:0000313" key="4">
    <source>
        <dbReference type="EMBL" id="KAF6032548.1"/>
    </source>
</evidence>
<dbReference type="AlphaFoldDB" id="A0A7J7K4L3"/>
<organism evidence="4 5">
    <name type="scientific">Bugula neritina</name>
    <name type="common">Brown bryozoan</name>
    <name type="synonym">Sertularia neritina</name>
    <dbReference type="NCBI Taxonomy" id="10212"/>
    <lineage>
        <taxon>Eukaryota</taxon>
        <taxon>Metazoa</taxon>
        <taxon>Spiralia</taxon>
        <taxon>Lophotrochozoa</taxon>
        <taxon>Bryozoa</taxon>
        <taxon>Gymnolaemata</taxon>
        <taxon>Cheilostomatida</taxon>
        <taxon>Flustrina</taxon>
        <taxon>Buguloidea</taxon>
        <taxon>Bugulidae</taxon>
        <taxon>Bugula</taxon>
    </lineage>
</organism>
<evidence type="ECO:0000256" key="2">
    <source>
        <dbReference type="SAM" id="MobiDB-lite"/>
    </source>
</evidence>
<protein>
    <submittedName>
        <fullName evidence="4">Uncharacterized protein</fullName>
    </submittedName>
</protein>
<comment type="caution">
    <text evidence="4">The sequence shown here is derived from an EMBL/GenBank/DDBJ whole genome shotgun (WGS) entry which is preliminary data.</text>
</comment>
<accession>A0A7J7K4L3</accession>
<feature type="signal peptide" evidence="3">
    <location>
        <begin position="1"/>
        <end position="21"/>
    </location>
</feature>
<reference evidence="4" key="1">
    <citation type="submission" date="2020-06" db="EMBL/GenBank/DDBJ databases">
        <title>Draft genome of Bugula neritina, a colonial animal packing powerful symbionts and potential medicines.</title>
        <authorList>
            <person name="Rayko M."/>
        </authorList>
    </citation>
    <scope>NUCLEOTIDE SEQUENCE [LARGE SCALE GENOMIC DNA]</scope>
    <source>
        <strain evidence="4">Kwan_BN1</strain>
    </source>
</reference>
<dbReference type="OrthoDB" id="6139367at2759"/>
<feature type="region of interest" description="Disordered" evidence="2">
    <location>
        <begin position="143"/>
        <end position="232"/>
    </location>
</feature>
<sequence length="435" mass="46966">MDLKSAHVLLALCTLLGYASGTVLPSEEFKEYVEVLQSKIQSLEDRLESLELHQKETQELEDRLKSLEDKMKEQELKIKEQSQVNEDLRNLIHSQSHTINSLLNALLNGQLPEADDLEVSYDEDTAKLLNQICIFGVRGVSGKDGDDGKDGVNGRDGRDGQKGDKGAFGSQGVPGSPGPKGEEGAIGEQGSDGAKGPSGLPGTKGNSGLDGAKGAKGDDGIKGTKGATGVQGIQGVPGLPGATSVVESGAVYTRWGRHTCESVSVTLYEGFAGGSYYTHTGGGVNYQCLPLKDPQYNKYYTGGATWWGDWISGVEYETGTHQDIFPDSTFNQNVPCARCYTKTRSAVVMIPAKRQCPAKWTKEYEGYLMTSHYIHNHPTTYECVDAEPEHLRGMEGSTEGALFYFVRTDCSGYGTTGQCPPYEANKQLTCVVCTK</sequence>
<gene>
    <name evidence="4" type="ORF">EB796_009149</name>
</gene>
<feature type="chain" id="PRO_5029811942" evidence="3">
    <location>
        <begin position="22"/>
        <end position="435"/>
    </location>
</feature>
<feature type="compositionally biased region" description="Basic and acidic residues" evidence="2">
    <location>
        <begin position="213"/>
        <end position="222"/>
    </location>
</feature>
<evidence type="ECO:0000313" key="5">
    <source>
        <dbReference type="Proteomes" id="UP000593567"/>
    </source>
</evidence>
<dbReference type="InterPro" id="IPR008160">
    <property type="entry name" value="Collagen"/>
</dbReference>
<evidence type="ECO:0000256" key="1">
    <source>
        <dbReference type="SAM" id="Coils"/>
    </source>
</evidence>
<dbReference type="PANTHER" id="PTHR24024">
    <property type="entry name" value="PULMONARY SURFACTANT-ASSOCIATED PROTEIN A"/>
    <property type="match status" value="1"/>
</dbReference>
<dbReference type="Pfam" id="PF01391">
    <property type="entry name" value="Collagen"/>
    <property type="match status" value="1"/>
</dbReference>